<proteinExistence type="predicted"/>
<keyword evidence="1" id="KW-0472">Membrane</keyword>
<evidence type="ECO:0000256" key="1">
    <source>
        <dbReference type="SAM" id="Phobius"/>
    </source>
</evidence>
<dbReference type="InterPro" id="IPR049641">
    <property type="entry name" value="THIVI_2564-like"/>
</dbReference>
<feature type="transmembrane region" description="Helical" evidence="1">
    <location>
        <begin position="6"/>
        <end position="23"/>
    </location>
</feature>
<sequence length="55" mass="6080">MASSALIGILITFLVIILVLYLVQRLPLDGRTRQIAQIVVILIGIISLLKYLAVF</sequence>
<name>A0A3A5KK99_9HYPH</name>
<keyword evidence="3" id="KW-1185">Reference proteome</keyword>
<organism evidence="2 3">
    <name type="scientific">Mesorhizobium waimense</name>
    <dbReference type="NCBI Taxonomy" id="1300307"/>
    <lineage>
        <taxon>Bacteria</taxon>
        <taxon>Pseudomonadati</taxon>
        <taxon>Pseudomonadota</taxon>
        <taxon>Alphaproteobacteria</taxon>
        <taxon>Hyphomicrobiales</taxon>
        <taxon>Phyllobacteriaceae</taxon>
        <taxon>Mesorhizobium</taxon>
    </lineage>
</organism>
<gene>
    <name evidence="2" type="ORF">D3227_19670</name>
</gene>
<reference evidence="2 3" key="1">
    <citation type="submission" date="2018-09" db="EMBL/GenBank/DDBJ databases">
        <title>Mesorhizobium carmichaelinearum sp. nov. isolated from Carmichaelinea spp. root nodules in New Zealand.</title>
        <authorList>
            <person name="De Meyer S.E."/>
        </authorList>
    </citation>
    <scope>NUCLEOTIDE SEQUENCE [LARGE SCALE GENOMIC DNA]</scope>
    <source>
        <strain evidence="2 3">ICMP19557</strain>
    </source>
</reference>
<protein>
    <submittedName>
        <fullName evidence="2">Uncharacterized protein</fullName>
    </submittedName>
</protein>
<evidence type="ECO:0000313" key="3">
    <source>
        <dbReference type="Proteomes" id="UP000272706"/>
    </source>
</evidence>
<dbReference type="Proteomes" id="UP000272706">
    <property type="component" value="Unassembled WGS sequence"/>
</dbReference>
<dbReference type="RefSeq" id="WP_120015976.1">
    <property type="nucleotide sequence ID" value="NZ_QZWZ01000015.1"/>
</dbReference>
<dbReference type="NCBIfam" id="NF041949">
    <property type="entry name" value="THIVI_2564_fam"/>
    <property type="match status" value="1"/>
</dbReference>
<keyword evidence="1" id="KW-0812">Transmembrane</keyword>
<dbReference type="EMBL" id="QZWZ01000015">
    <property type="protein sequence ID" value="RJT36332.1"/>
    <property type="molecule type" value="Genomic_DNA"/>
</dbReference>
<comment type="caution">
    <text evidence="2">The sequence shown here is derived from an EMBL/GenBank/DDBJ whole genome shotgun (WGS) entry which is preliminary data.</text>
</comment>
<accession>A0A3A5KK99</accession>
<keyword evidence="1" id="KW-1133">Transmembrane helix</keyword>
<feature type="transmembrane region" description="Helical" evidence="1">
    <location>
        <begin position="35"/>
        <end position="53"/>
    </location>
</feature>
<evidence type="ECO:0000313" key="2">
    <source>
        <dbReference type="EMBL" id="RJT36332.1"/>
    </source>
</evidence>
<dbReference type="AlphaFoldDB" id="A0A3A5KK99"/>